<gene>
    <name evidence="2" type="ORF">LSAT_V11C400160260</name>
</gene>
<keyword evidence="1" id="KW-0472">Membrane</keyword>
<dbReference type="Proteomes" id="UP000235145">
    <property type="component" value="Unassembled WGS sequence"/>
</dbReference>
<dbReference type="EMBL" id="NBSK02000004">
    <property type="protein sequence ID" value="KAJ0212601.1"/>
    <property type="molecule type" value="Genomic_DNA"/>
</dbReference>
<evidence type="ECO:0000313" key="2">
    <source>
        <dbReference type="EMBL" id="KAJ0212601.1"/>
    </source>
</evidence>
<feature type="transmembrane region" description="Helical" evidence="1">
    <location>
        <begin position="279"/>
        <end position="295"/>
    </location>
</feature>
<accession>A0A9R1XGZ9</accession>
<dbReference type="AlphaFoldDB" id="A0A9R1XGZ9"/>
<dbReference type="PANTHER" id="PTHR10492:SF101">
    <property type="entry name" value="ATP-DEPENDENT DNA HELICASE"/>
    <property type="match status" value="1"/>
</dbReference>
<evidence type="ECO:0000313" key="3">
    <source>
        <dbReference type="Proteomes" id="UP000235145"/>
    </source>
</evidence>
<keyword evidence="1" id="KW-0812">Transmembrane</keyword>
<reference evidence="2 3" key="1">
    <citation type="journal article" date="2017" name="Nat. Commun.">
        <title>Genome assembly with in vitro proximity ligation data and whole-genome triplication in lettuce.</title>
        <authorList>
            <person name="Reyes-Chin-Wo S."/>
            <person name="Wang Z."/>
            <person name="Yang X."/>
            <person name="Kozik A."/>
            <person name="Arikit S."/>
            <person name="Song C."/>
            <person name="Xia L."/>
            <person name="Froenicke L."/>
            <person name="Lavelle D.O."/>
            <person name="Truco M.J."/>
            <person name="Xia R."/>
            <person name="Zhu S."/>
            <person name="Xu C."/>
            <person name="Xu H."/>
            <person name="Xu X."/>
            <person name="Cox K."/>
            <person name="Korf I."/>
            <person name="Meyers B.C."/>
            <person name="Michelmore R.W."/>
        </authorList>
    </citation>
    <scope>NUCLEOTIDE SEQUENCE [LARGE SCALE GENOMIC DNA]</scope>
    <source>
        <strain evidence="3">cv. Salinas</strain>
        <tissue evidence="2">Seedlings</tissue>
    </source>
</reference>
<comment type="caution">
    <text evidence="2">The sequence shown here is derived from an EMBL/GenBank/DDBJ whole genome shotgun (WGS) entry which is preliminary data.</text>
</comment>
<protein>
    <submittedName>
        <fullName evidence="2">Uncharacterized protein</fullName>
    </submittedName>
</protein>
<sequence length="296" mass="34507">MNCPCMVDKKCSKSFPKQLCNHSSFDQNGFPLYKRRNNGHFVEILGVKLDNRNVVPYNKYLLKRYQAHINVEWCNQGSSIKYLLKYTNKGPDRATVAVVPANNECENNDVVDEITEYYDCRYLSACEASCRIFKYDVQCRYPSVVRLPFHLPNQQQIVYGKDDDIDNVLDKPSVAASKFTSWMECNVIDSEARILTYVEFPIKFVWILNGRFWKRRKVGKAIGRIHSVSPNPGEAYFLRILLNKVKGPTSFDDIRTMFVMHSGYYMMTRNTLMHLKKQVILIWFLSTLLICYIVNV</sequence>
<keyword evidence="3" id="KW-1185">Reference proteome</keyword>
<evidence type="ECO:0000256" key="1">
    <source>
        <dbReference type="SAM" id="Phobius"/>
    </source>
</evidence>
<dbReference type="PANTHER" id="PTHR10492">
    <property type="match status" value="1"/>
</dbReference>
<proteinExistence type="predicted"/>
<keyword evidence="1" id="KW-1133">Transmembrane helix</keyword>
<name>A0A9R1XGZ9_LACSA</name>
<organism evidence="2 3">
    <name type="scientific">Lactuca sativa</name>
    <name type="common">Garden lettuce</name>
    <dbReference type="NCBI Taxonomy" id="4236"/>
    <lineage>
        <taxon>Eukaryota</taxon>
        <taxon>Viridiplantae</taxon>
        <taxon>Streptophyta</taxon>
        <taxon>Embryophyta</taxon>
        <taxon>Tracheophyta</taxon>
        <taxon>Spermatophyta</taxon>
        <taxon>Magnoliopsida</taxon>
        <taxon>eudicotyledons</taxon>
        <taxon>Gunneridae</taxon>
        <taxon>Pentapetalae</taxon>
        <taxon>asterids</taxon>
        <taxon>campanulids</taxon>
        <taxon>Asterales</taxon>
        <taxon>Asteraceae</taxon>
        <taxon>Cichorioideae</taxon>
        <taxon>Cichorieae</taxon>
        <taxon>Lactucinae</taxon>
        <taxon>Lactuca</taxon>
    </lineage>
</organism>